<feature type="compositionally biased region" description="Polar residues" evidence="1">
    <location>
        <begin position="130"/>
        <end position="139"/>
    </location>
</feature>
<gene>
    <name evidence="2" type="ORF">LUCI_0802</name>
</gene>
<organism evidence="2 3">
    <name type="scientific">Lucifera butyrica</name>
    <dbReference type="NCBI Taxonomy" id="1351585"/>
    <lineage>
        <taxon>Bacteria</taxon>
        <taxon>Bacillati</taxon>
        <taxon>Bacillota</taxon>
        <taxon>Negativicutes</taxon>
        <taxon>Veillonellales</taxon>
        <taxon>Veillonellaceae</taxon>
        <taxon>Lucifera</taxon>
    </lineage>
</organism>
<name>A0A498R5S9_9FIRM</name>
<dbReference type="EMBL" id="UPPP01000057">
    <property type="protein sequence ID" value="VBB05592.1"/>
    <property type="molecule type" value="Genomic_DNA"/>
</dbReference>
<keyword evidence="3" id="KW-1185">Reference proteome</keyword>
<accession>A0A498R5S9</accession>
<protein>
    <submittedName>
        <fullName evidence="2">Uncharacterized protein</fullName>
    </submittedName>
</protein>
<feature type="region of interest" description="Disordered" evidence="1">
    <location>
        <begin position="99"/>
        <end position="147"/>
    </location>
</feature>
<evidence type="ECO:0000313" key="2">
    <source>
        <dbReference type="EMBL" id="VBB05592.1"/>
    </source>
</evidence>
<evidence type="ECO:0000256" key="1">
    <source>
        <dbReference type="SAM" id="MobiDB-lite"/>
    </source>
</evidence>
<reference evidence="2 3" key="1">
    <citation type="submission" date="2018-06" db="EMBL/GenBank/DDBJ databases">
        <authorList>
            <person name="Strepis N."/>
        </authorList>
    </citation>
    <scope>NUCLEOTIDE SEQUENCE [LARGE SCALE GENOMIC DNA]</scope>
    <source>
        <strain evidence="2">LUCI</strain>
    </source>
</reference>
<dbReference type="Proteomes" id="UP000277811">
    <property type="component" value="Unassembled WGS sequence"/>
</dbReference>
<dbReference type="RefSeq" id="WP_122626581.1">
    <property type="nucleotide sequence ID" value="NZ_UPPP01000057.1"/>
</dbReference>
<feature type="compositionally biased region" description="Low complexity" evidence="1">
    <location>
        <begin position="99"/>
        <end position="110"/>
    </location>
</feature>
<dbReference type="OrthoDB" id="1667428at2"/>
<proteinExistence type="predicted"/>
<dbReference type="AlphaFoldDB" id="A0A498R5S9"/>
<sequence>MNYLAEILAFSEWKEVNPLPASAIALWYELMAICNKAGWIQEFTVPNGLLQAKCSLSRKEFDHARSVLINFGRIKYKKSDRVNQAGKYLLVPFVQKGQQEGQQKGQQEGQRQAHTGDNVRGTLYKHKPKQNLNENIKNNSAREDFPVDNFSDGQSCPKCGGQGWYIEQVPFNNGMDTKTVAVQCDCKKKPEWALGS</sequence>
<evidence type="ECO:0000313" key="3">
    <source>
        <dbReference type="Proteomes" id="UP000277811"/>
    </source>
</evidence>